<dbReference type="STRING" id="658167.SAMN04488135_109156"/>
<sequence>MDYPRDRDVSFEPILIPKHEQRFTGFDECTCVVHALAVEQRENGVKYGAADNFRIDVNTPRAGDGHGTDRLKALCPMDRLL</sequence>
<dbReference type="Proteomes" id="UP000184226">
    <property type="component" value="Unassembled WGS sequence"/>
</dbReference>
<protein>
    <submittedName>
        <fullName evidence="1">Uncharacterized protein</fullName>
    </submittedName>
</protein>
<organism evidence="1 2">
    <name type="scientific">Pollutimonas bauzanensis</name>
    <dbReference type="NCBI Taxonomy" id="658167"/>
    <lineage>
        <taxon>Bacteria</taxon>
        <taxon>Pseudomonadati</taxon>
        <taxon>Pseudomonadota</taxon>
        <taxon>Betaproteobacteria</taxon>
        <taxon>Burkholderiales</taxon>
        <taxon>Alcaligenaceae</taxon>
        <taxon>Pollutimonas</taxon>
    </lineage>
</organism>
<evidence type="ECO:0000313" key="2">
    <source>
        <dbReference type="Proteomes" id="UP000184226"/>
    </source>
</evidence>
<reference evidence="1 2" key="1">
    <citation type="submission" date="2016-11" db="EMBL/GenBank/DDBJ databases">
        <authorList>
            <person name="Jaros S."/>
            <person name="Januszkiewicz K."/>
            <person name="Wedrychowicz H."/>
        </authorList>
    </citation>
    <scope>NUCLEOTIDE SEQUENCE [LARGE SCALE GENOMIC DNA]</scope>
    <source>
        <strain evidence="1 2">CGMCC 1.10190</strain>
    </source>
</reference>
<proteinExistence type="predicted"/>
<dbReference type="AlphaFoldDB" id="A0A1M5YJH1"/>
<dbReference type="EMBL" id="FQXE01000009">
    <property type="protein sequence ID" value="SHI12171.1"/>
    <property type="molecule type" value="Genomic_DNA"/>
</dbReference>
<name>A0A1M5YJH1_9BURK</name>
<accession>A0A1M5YJH1</accession>
<gene>
    <name evidence="1" type="ORF">SAMN04488135_109156</name>
</gene>
<keyword evidence="2" id="KW-1185">Reference proteome</keyword>
<evidence type="ECO:0000313" key="1">
    <source>
        <dbReference type="EMBL" id="SHI12171.1"/>
    </source>
</evidence>